<evidence type="ECO:0000313" key="2">
    <source>
        <dbReference type="EMBL" id="PNT78407.1"/>
    </source>
</evidence>
<protein>
    <recommendedName>
        <fullName evidence="5">Secreted protein</fullName>
    </recommendedName>
</protein>
<gene>
    <name evidence="2" type="ORF">BRADI_1g78775v3</name>
</gene>
<dbReference type="EnsemblPlants" id="PNT78407">
    <property type="protein sequence ID" value="PNT78407"/>
    <property type="gene ID" value="BRADI_1g78775v3"/>
</dbReference>
<reference evidence="2 3" key="1">
    <citation type="journal article" date="2010" name="Nature">
        <title>Genome sequencing and analysis of the model grass Brachypodium distachyon.</title>
        <authorList>
            <consortium name="International Brachypodium Initiative"/>
        </authorList>
    </citation>
    <scope>NUCLEOTIDE SEQUENCE [LARGE SCALE GENOMIC DNA]</scope>
    <source>
        <strain evidence="2 3">Bd21</strain>
    </source>
</reference>
<evidence type="ECO:0000256" key="1">
    <source>
        <dbReference type="SAM" id="SignalP"/>
    </source>
</evidence>
<dbReference type="EMBL" id="CM000880">
    <property type="protein sequence ID" value="PNT78407.1"/>
    <property type="molecule type" value="Genomic_DNA"/>
</dbReference>
<dbReference type="Gramene" id="PNT78407">
    <property type="protein sequence ID" value="PNT78407"/>
    <property type="gene ID" value="BRADI_1g78775v3"/>
</dbReference>
<dbReference type="Proteomes" id="UP000008810">
    <property type="component" value="Chromosome 1"/>
</dbReference>
<name>A0A2K2DVW1_BRADI</name>
<evidence type="ECO:0008006" key="5">
    <source>
        <dbReference type="Google" id="ProtNLM"/>
    </source>
</evidence>
<feature type="chain" id="PRO_5036043444" description="Secreted protein" evidence="1">
    <location>
        <begin position="21"/>
        <end position="114"/>
    </location>
</feature>
<organism evidence="2">
    <name type="scientific">Brachypodium distachyon</name>
    <name type="common">Purple false brome</name>
    <name type="synonym">Trachynia distachya</name>
    <dbReference type="NCBI Taxonomy" id="15368"/>
    <lineage>
        <taxon>Eukaryota</taxon>
        <taxon>Viridiplantae</taxon>
        <taxon>Streptophyta</taxon>
        <taxon>Embryophyta</taxon>
        <taxon>Tracheophyta</taxon>
        <taxon>Spermatophyta</taxon>
        <taxon>Magnoliopsida</taxon>
        <taxon>Liliopsida</taxon>
        <taxon>Poales</taxon>
        <taxon>Poaceae</taxon>
        <taxon>BOP clade</taxon>
        <taxon>Pooideae</taxon>
        <taxon>Stipodae</taxon>
        <taxon>Brachypodieae</taxon>
        <taxon>Brachypodium</taxon>
    </lineage>
</organism>
<reference evidence="2" key="2">
    <citation type="submission" date="2017-06" db="EMBL/GenBank/DDBJ databases">
        <title>WGS assembly of Brachypodium distachyon.</title>
        <authorList>
            <consortium name="The International Brachypodium Initiative"/>
            <person name="Lucas S."/>
            <person name="Harmon-Smith M."/>
            <person name="Lail K."/>
            <person name="Tice H."/>
            <person name="Grimwood J."/>
            <person name="Bruce D."/>
            <person name="Barry K."/>
            <person name="Shu S."/>
            <person name="Lindquist E."/>
            <person name="Wang M."/>
            <person name="Pitluck S."/>
            <person name="Vogel J.P."/>
            <person name="Garvin D.F."/>
            <person name="Mockler T.C."/>
            <person name="Schmutz J."/>
            <person name="Rokhsar D."/>
            <person name="Bevan M.W."/>
        </authorList>
    </citation>
    <scope>NUCLEOTIDE SEQUENCE</scope>
    <source>
        <strain evidence="2">Bd21</strain>
    </source>
</reference>
<evidence type="ECO:0000313" key="3">
    <source>
        <dbReference type="EnsemblPlants" id="PNT78407"/>
    </source>
</evidence>
<feature type="signal peptide" evidence="1">
    <location>
        <begin position="1"/>
        <end position="20"/>
    </location>
</feature>
<accession>A0A2K2DVW1</accession>
<evidence type="ECO:0000313" key="4">
    <source>
        <dbReference type="Proteomes" id="UP000008810"/>
    </source>
</evidence>
<sequence length="114" mass="12680">MSRWLFYIQFCSLSPHLFYATSSSIICGNFYQKVVPGNPTVRTCPWSGVEGAAHPDSTRVNRVAFSTSAALSIILNSAAMVRVLALARLAMHLIHWTPCWKSRSMAYSIGNLRD</sequence>
<proteinExistence type="predicted"/>
<dbReference type="AlphaFoldDB" id="A0A2K2DVW1"/>
<reference evidence="3" key="3">
    <citation type="submission" date="2018-08" db="UniProtKB">
        <authorList>
            <consortium name="EnsemblPlants"/>
        </authorList>
    </citation>
    <scope>IDENTIFICATION</scope>
    <source>
        <strain evidence="3">cv. Bd21</strain>
    </source>
</reference>
<dbReference type="InParanoid" id="A0A2K2DVW1"/>
<keyword evidence="4" id="KW-1185">Reference proteome</keyword>
<keyword evidence="1" id="KW-0732">Signal</keyword>